<evidence type="ECO:0000259" key="4">
    <source>
        <dbReference type="PROSITE" id="PS50405"/>
    </source>
</evidence>
<dbReference type="KEGG" id="ela:UCREL1_9644"/>
<name>M7SGX7_EUTLA</name>
<dbReference type="OMA" id="WICYAQG"/>
<dbReference type="GO" id="GO:0006414">
    <property type="term" value="P:translational elongation"/>
    <property type="evidence" value="ECO:0007669"/>
    <property type="project" value="TreeGrafter"/>
</dbReference>
<dbReference type="InterPro" id="IPR036282">
    <property type="entry name" value="Glutathione-S-Trfase_C_sf"/>
</dbReference>
<dbReference type="SFLD" id="SFLDS00019">
    <property type="entry name" value="Glutathione_Transferase_(cytos"/>
    <property type="match status" value="1"/>
</dbReference>
<dbReference type="PANTHER" id="PTHR43986">
    <property type="entry name" value="ELONGATION FACTOR 1-GAMMA"/>
    <property type="match status" value="1"/>
</dbReference>
<proteinExistence type="inferred from homology"/>
<dbReference type="PANTHER" id="PTHR43986:SF10">
    <property type="entry name" value="ELONGATION FACTOR EEF-1B GAMMA SUBUNIT, PUTATIVE (AFU_ORTHOLOGUE AFUA_1G17120)-RELATED"/>
    <property type="match status" value="1"/>
</dbReference>
<dbReference type="Pfam" id="PF02798">
    <property type="entry name" value="GST_N"/>
    <property type="match status" value="1"/>
</dbReference>
<dbReference type="EMBL" id="KB707231">
    <property type="protein sequence ID" value="EMR63422.1"/>
    <property type="molecule type" value="Genomic_DNA"/>
</dbReference>
<dbReference type="Gene3D" id="3.40.30.10">
    <property type="entry name" value="Glutaredoxin"/>
    <property type="match status" value="1"/>
</dbReference>
<feature type="domain" description="GST C-terminal" evidence="4">
    <location>
        <begin position="91"/>
        <end position="222"/>
    </location>
</feature>
<accession>M7SGX7</accession>
<gene>
    <name evidence="5" type="ORF">UCREL1_9644</name>
</gene>
<dbReference type="PROSITE" id="PS50405">
    <property type="entry name" value="GST_CTER"/>
    <property type="match status" value="1"/>
</dbReference>
<dbReference type="SUPFAM" id="SSF52833">
    <property type="entry name" value="Thioredoxin-like"/>
    <property type="match status" value="1"/>
</dbReference>
<organism evidence="5 6">
    <name type="scientific">Eutypa lata (strain UCR-EL1)</name>
    <name type="common">Grapevine dieback disease fungus</name>
    <name type="synonym">Eutypa armeniacae</name>
    <dbReference type="NCBI Taxonomy" id="1287681"/>
    <lineage>
        <taxon>Eukaryota</taxon>
        <taxon>Fungi</taxon>
        <taxon>Dikarya</taxon>
        <taxon>Ascomycota</taxon>
        <taxon>Pezizomycotina</taxon>
        <taxon>Sordariomycetes</taxon>
        <taxon>Xylariomycetidae</taxon>
        <taxon>Xylariales</taxon>
        <taxon>Diatrypaceae</taxon>
        <taxon>Eutypa</taxon>
    </lineage>
</organism>
<sequence>MAPFGKIYSYPGNFRVHRAQVVAALNGLEVPLAEDFKMGETNKTTEFLSKFPMGKVPALECADGFCVAEGPAICQYLAAAGPKSAQLLGSDPKTQARIAEWVFLAETELVANFLPLALMSVLKMVPYDEARYGFHLACVERACGRVEVALAGGEKKYLVGEAITLADAMVAGVLIPLCRFFVDAEIRAKIPSTVAYLQSLAATKEFVDAYGAFEGCETRVKA</sequence>
<dbReference type="InterPro" id="IPR040079">
    <property type="entry name" value="Glutathione_S-Trfase"/>
</dbReference>
<comment type="similarity">
    <text evidence="1 2">Belongs to the GST superfamily.</text>
</comment>
<dbReference type="Gene3D" id="1.20.1050.10">
    <property type="match status" value="1"/>
</dbReference>
<dbReference type="InterPro" id="IPR004045">
    <property type="entry name" value="Glutathione_S-Trfase_N"/>
</dbReference>
<evidence type="ECO:0000256" key="1">
    <source>
        <dbReference type="ARBA" id="ARBA00007409"/>
    </source>
</evidence>
<dbReference type="GO" id="GO:0005634">
    <property type="term" value="C:nucleus"/>
    <property type="evidence" value="ECO:0007669"/>
    <property type="project" value="TreeGrafter"/>
</dbReference>
<dbReference type="STRING" id="1287681.M7SGX7"/>
<dbReference type="InterPro" id="IPR050802">
    <property type="entry name" value="EF-GSTs"/>
</dbReference>
<feature type="domain" description="GST N-terminal" evidence="3">
    <location>
        <begin position="3"/>
        <end position="85"/>
    </location>
</feature>
<dbReference type="CDD" id="cd03044">
    <property type="entry name" value="GST_N_EF1Bgamma"/>
    <property type="match status" value="1"/>
</dbReference>
<dbReference type="GO" id="GO:0005737">
    <property type="term" value="C:cytoplasm"/>
    <property type="evidence" value="ECO:0007669"/>
    <property type="project" value="TreeGrafter"/>
</dbReference>
<dbReference type="InterPro" id="IPR004046">
    <property type="entry name" value="GST_C"/>
</dbReference>
<dbReference type="eggNOG" id="KOG0867">
    <property type="taxonomic scope" value="Eukaryota"/>
</dbReference>
<dbReference type="HOGENOM" id="CLU_011226_3_2_1"/>
<evidence type="ECO:0000313" key="5">
    <source>
        <dbReference type="EMBL" id="EMR63422.1"/>
    </source>
</evidence>
<reference evidence="6" key="1">
    <citation type="journal article" date="2013" name="Genome Announc.">
        <title>Draft genome sequence of the grapevine dieback fungus Eutypa lata UCR-EL1.</title>
        <authorList>
            <person name="Blanco-Ulate B."/>
            <person name="Rolshausen P.E."/>
            <person name="Cantu D."/>
        </authorList>
    </citation>
    <scope>NUCLEOTIDE SEQUENCE [LARGE SCALE GENOMIC DNA]</scope>
    <source>
        <strain evidence="6">UCR-EL1</strain>
    </source>
</reference>
<protein>
    <submittedName>
        <fullName evidence="5">Putative glutathione s-transferase-like protein</fullName>
    </submittedName>
</protein>
<dbReference type="SFLD" id="SFLDG00358">
    <property type="entry name" value="Main_(cytGST)"/>
    <property type="match status" value="1"/>
</dbReference>
<dbReference type="PROSITE" id="PS50404">
    <property type="entry name" value="GST_NTER"/>
    <property type="match status" value="1"/>
</dbReference>
<dbReference type="SUPFAM" id="SSF47616">
    <property type="entry name" value="GST C-terminal domain-like"/>
    <property type="match status" value="1"/>
</dbReference>
<dbReference type="GO" id="GO:0016740">
    <property type="term" value="F:transferase activity"/>
    <property type="evidence" value="ECO:0007669"/>
    <property type="project" value="UniProtKB-KW"/>
</dbReference>
<keyword evidence="5" id="KW-0808">Transferase</keyword>
<keyword evidence="6" id="KW-1185">Reference proteome</keyword>
<evidence type="ECO:0000256" key="2">
    <source>
        <dbReference type="RuleBase" id="RU003494"/>
    </source>
</evidence>
<dbReference type="InterPro" id="IPR010987">
    <property type="entry name" value="Glutathione-S-Trfase_C-like"/>
</dbReference>
<dbReference type="FunFam" id="3.40.30.10:FF:000142">
    <property type="entry name" value="Elongation factor 1 gamma"/>
    <property type="match status" value="1"/>
</dbReference>
<evidence type="ECO:0000313" key="6">
    <source>
        <dbReference type="Proteomes" id="UP000012174"/>
    </source>
</evidence>
<dbReference type="Pfam" id="PF00043">
    <property type="entry name" value="GST_C"/>
    <property type="match status" value="1"/>
</dbReference>
<evidence type="ECO:0000259" key="3">
    <source>
        <dbReference type="PROSITE" id="PS50404"/>
    </source>
</evidence>
<dbReference type="Proteomes" id="UP000012174">
    <property type="component" value="Unassembled WGS sequence"/>
</dbReference>
<dbReference type="OrthoDB" id="249703at2759"/>
<dbReference type="InterPro" id="IPR036249">
    <property type="entry name" value="Thioredoxin-like_sf"/>
</dbReference>
<dbReference type="AlphaFoldDB" id="M7SGX7"/>